<feature type="repeat" description="WD" evidence="9">
    <location>
        <begin position="37"/>
        <end position="78"/>
    </location>
</feature>
<keyword evidence="5" id="KW-0175">Coiled coil</keyword>
<name>A0A3M0JR59_HIRRU</name>
<dbReference type="InterPro" id="IPR020472">
    <property type="entry name" value="WD40_PAC1"/>
</dbReference>
<comment type="similarity">
    <text evidence="7">Belongs to the WD repeat POC1 family.</text>
</comment>
<dbReference type="AlphaFoldDB" id="A0A3M0JR59"/>
<dbReference type="PROSITE" id="PS00678">
    <property type="entry name" value="WD_REPEATS_1"/>
    <property type="match status" value="2"/>
</dbReference>
<protein>
    <recommendedName>
        <fullName evidence="8">POC1 centriolar protein homolog B</fullName>
    </recommendedName>
</protein>
<dbReference type="InterPro" id="IPR001680">
    <property type="entry name" value="WD40_rpt"/>
</dbReference>
<evidence type="ECO:0000256" key="2">
    <source>
        <dbReference type="ARBA" id="ARBA00022490"/>
    </source>
</evidence>
<dbReference type="InterPro" id="IPR050505">
    <property type="entry name" value="WDR55/POC1"/>
</dbReference>
<dbReference type="PROSITE" id="PS50294">
    <property type="entry name" value="WD_REPEATS_REGION"/>
    <property type="match status" value="2"/>
</dbReference>
<dbReference type="GO" id="GO:0060271">
    <property type="term" value="P:cilium assembly"/>
    <property type="evidence" value="ECO:0007669"/>
    <property type="project" value="TreeGrafter"/>
</dbReference>
<dbReference type="EMBL" id="QRBI01000131">
    <property type="protein sequence ID" value="RMC03478.1"/>
    <property type="molecule type" value="Genomic_DNA"/>
</dbReference>
<evidence type="ECO:0000256" key="3">
    <source>
        <dbReference type="ARBA" id="ARBA00022574"/>
    </source>
</evidence>
<comment type="caution">
    <text evidence="10">The sequence shown here is derived from an EMBL/GenBank/DDBJ whole genome shotgun (WGS) entry which is preliminary data.</text>
</comment>
<dbReference type="InterPro" id="IPR015943">
    <property type="entry name" value="WD40/YVTN_repeat-like_dom_sf"/>
</dbReference>
<evidence type="ECO:0000313" key="10">
    <source>
        <dbReference type="EMBL" id="RMC03478.1"/>
    </source>
</evidence>
<evidence type="ECO:0000256" key="4">
    <source>
        <dbReference type="ARBA" id="ARBA00022737"/>
    </source>
</evidence>
<dbReference type="Gene3D" id="2.130.10.10">
    <property type="entry name" value="YVTN repeat-like/Quinoprotein amine dehydrogenase"/>
    <property type="match status" value="1"/>
</dbReference>
<dbReference type="SMART" id="SM00320">
    <property type="entry name" value="WD40"/>
    <property type="match status" value="2"/>
</dbReference>
<dbReference type="GO" id="GO:0005814">
    <property type="term" value="C:centriole"/>
    <property type="evidence" value="ECO:0007669"/>
    <property type="project" value="UniProtKB-SubCell"/>
</dbReference>
<evidence type="ECO:0000256" key="9">
    <source>
        <dbReference type="PROSITE-ProRule" id="PRU00221"/>
    </source>
</evidence>
<comment type="subcellular location">
    <subcellularLocation>
        <location evidence="1">Cytoplasm</location>
        <location evidence="1">Cytoskeleton</location>
        <location evidence="1">Microtubule organizing center</location>
        <location evidence="1">Centrosome</location>
        <location evidence="1">Centriole</location>
    </subcellularLocation>
</comment>
<organism evidence="10 11">
    <name type="scientific">Hirundo rustica rustica</name>
    <dbReference type="NCBI Taxonomy" id="333673"/>
    <lineage>
        <taxon>Eukaryota</taxon>
        <taxon>Metazoa</taxon>
        <taxon>Chordata</taxon>
        <taxon>Craniata</taxon>
        <taxon>Vertebrata</taxon>
        <taxon>Euteleostomi</taxon>
        <taxon>Archelosauria</taxon>
        <taxon>Archosauria</taxon>
        <taxon>Dinosauria</taxon>
        <taxon>Saurischia</taxon>
        <taxon>Theropoda</taxon>
        <taxon>Coelurosauria</taxon>
        <taxon>Aves</taxon>
        <taxon>Neognathae</taxon>
        <taxon>Neoaves</taxon>
        <taxon>Telluraves</taxon>
        <taxon>Australaves</taxon>
        <taxon>Passeriformes</taxon>
        <taxon>Sylvioidea</taxon>
        <taxon>Hirundinidae</taxon>
        <taxon>Hirundo</taxon>
    </lineage>
</organism>
<feature type="repeat" description="WD" evidence="9">
    <location>
        <begin position="1"/>
        <end position="36"/>
    </location>
</feature>
<evidence type="ECO:0000256" key="8">
    <source>
        <dbReference type="ARBA" id="ARBA00039724"/>
    </source>
</evidence>
<evidence type="ECO:0000256" key="1">
    <source>
        <dbReference type="ARBA" id="ARBA00004114"/>
    </source>
</evidence>
<keyword evidence="11" id="KW-1185">Reference proteome</keyword>
<dbReference type="PANTHER" id="PTHR44019">
    <property type="entry name" value="WD REPEAT-CONTAINING PROTEIN 55"/>
    <property type="match status" value="1"/>
</dbReference>
<reference evidence="10 11" key="1">
    <citation type="submission" date="2018-07" db="EMBL/GenBank/DDBJ databases">
        <title>A high quality draft genome assembly of the barn swallow (H. rustica rustica).</title>
        <authorList>
            <person name="Formenti G."/>
            <person name="Chiara M."/>
            <person name="Poveda L."/>
            <person name="Francoijs K.-J."/>
            <person name="Bonisoli-Alquati A."/>
            <person name="Canova L."/>
            <person name="Gianfranceschi L."/>
            <person name="Horner D.S."/>
            <person name="Saino N."/>
        </authorList>
    </citation>
    <scope>NUCLEOTIDE SEQUENCE [LARGE SCALE GENOMIC DNA]</scope>
    <source>
        <strain evidence="10">Chelidonia</strain>
        <tissue evidence="10">Blood</tissue>
    </source>
</reference>
<keyword evidence="3 9" id="KW-0853">WD repeat</keyword>
<keyword evidence="4" id="KW-0677">Repeat</keyword>
<sequence>MLVCSRFSPDGRIIASCGEDKSVNIWDTRNKICIHSFSDYEGFATFVDFNPSGTCIASAGSNSTVKLWDIRMNKLLQNFKGGEKFASGGMDAQVLLWKTNFDTLDYEEILKHNFRRTHIDDPPHLLDIYPRSSHFHGEKPKSVQVNPTFDVPDKRTPDPTVIDIRPSSCISTPIVVSVSLAKCSSHYAGPVGFNFGLYYAGLLT</sequence>
<proteinExistence type="inferred from homology"/>
<dbReference type="OrthoDB" id="10264588at2759"/>
<dbReference type="InterPro" id="IPR036322">
    <property type="entry name" value="WD40_repeat_dom_sf"/>
</dbReference>
<gene>
    <name evidence="10" type="ORF">DUI87_20677</name>
</gene>
<dbReference type="InterPro" id="IPR019775">
    <property type="entry name" value="WD40_repeat_CS"/>
</dbReference>
<evidence type="ECO:0000256" key="5">
    <source>
        <dbReference type="ARBA" id="ARBA00023054"/>
    </source>
</evidence>
<dbReference type="Proteomes" id="UP000269221">
    <property type="component" value="Unassembled WGS sequence"/>
</dbReference>
<evidence type="ECO:0000256" key="7">
    <source>
        <dbReference type="ARBA" id="ARBA00037984"/>
    </source>
</evidence>
<dbReference type="STRING" id="333673.A0A3M0JR59"/>
<dbReference type="SUPFAM" id="SSF50978">
    <property type="entry name" value="WD40 repeat-like"/>
    <property type="match status" value="1"/>
</dbReference>
<accession>A0A3M0JR59</accession>
<evidence type="ECO:0000313" key="11">
    <source>
        <dbReference type="Proteomes" id="UP000269221"/>
    </source>
</evidence>
<evidence type="ECO:0000256" key="6">
    <source>
        <dbReference type="ARBA" id="ARBA00023212"/>
    </source>
</evidence>
<dbReference type="PANTHER" id="PTHR44019:SF1">
    <property type="entry name" value="POC1 CENTRIOLAR PROTEIN HOMOLOG B"/>
    <property type="match status" value="1"/>
</dbReference>
<dbReference type="Pfam" id="PF00400">
    <property type="entry name" value="WD40"/>
    <property type="match status" value="2"/>
</dbReference>
<keyword evidence="6" id="KW-0206">Cytoskeleton</keyword>
<dbReference type="PRINTS" id="PR00320">
    <property type="entry name" value="GPROTEINBRPT"/>
</dbReference>
<dbReference type="PROSITE" id="PS50082">
    <property type="entry name" value="WD_REPEATS_2"/>
    <property type="match status" value="2"/>
</dbReference>
<keyword evidence="2" id="KW-0963">Cytoplasm</keyword>
<dbReference type="GO" id="GO:0036064">
    <property type="term" value="C:ciliary basal body"/>
    <property type="evidence" value="ECO:0007669"/>
    <property type="project" value="TreeGrafter"/>
</dbReference>